<name>A0A7X6BF63_9SPHN</name>
<reference evidence="3 4" key="1">
    <citation type="submission" date="2020-03" db="EMBL/GenBank/DDBJ databases">
        <title>Genomic Encyclopedia of Type Strains, Phase IV (KMG-IV): sequencing the most valuable type-strain genomes for metagenomic binning, comparative biology and taxonomic classification.</title>
        <authorList>
            <person name="Goeker M."/>
        </authorList>
    </citation>
    <scope>NUCLEOTIDE SEQUENCE [LARGE SCALE GENOMIC DNA]</scope>
    <source>
        <strain evidence="3 4">DSM 16846</strain>
    </source>
</reference>
<dbReference type="AlphaFoldDB" id="A0A7X6BF63"/>
<evidence type="ECO:0000313" key="4">
    <source>
        <dbReference type="Proteomes" id="UP000558192"/>
    </source>
</evidence>
<comment type="caution">
    <text evidence="3">The sequence shown here is derived from an EMBL/GenBank/DDBJ whole genome shotgun (WGS) entry which is preliminary data.</text>
</comment>
<dbReference type="Pfam" id="PF05901">
    <property type="entry name" value="Excalibur"/>
    <property type="match status" value="1"/>
</dbReference>
<gene>
    <name evidence="3" type="ORF">GGQ97_000857</name>
</gene>
<accession>A0A7X6BF63</accession>
<sequence>MRNLVIPALVLLPSLATIAHAAQNARPYDAAQQEQQMRSLSAREKSVTCSGCRQIRALGIAPLRRGQPGYRPWMDGDNDGFACEPVRR</sequence>
<feature type="chain" id="PRO_5030686095" description="Excalibur calcium-binding domain-containing protein" evidence="1">
    <location>
        <begin position="22"/>
        <end position="88"/>
    </location>
</feature>
<dbReference type="SMART" id="SM00894">
    <property type="entry name" value="Excalibur"/>
    <property type="match status" value="1"/>
</dbReference>
<feature type="domain" description="Excalibur calcium-binding" evidence="2">
    <location>
        <begin position="48"/>
        <end position="84"/>
    </location>
</feature>
<dbReference type="EMBL" id="JAATJC010000001">
    <property type="protein sequence ID" value="NJC05064.1"/>
    <property type="molecule type" value="Genomic_DNA"/>
</dbReference>
<evidence type="ECO:0000256" key="1">
    <source>
        <dbReference type="SAM" id="SignalP"/>
    </source>
</evidence>
<feature type="signal peptide" evidence="1">
    <location>
        <begin position="1"/>
        <end position="21"/>
    </location>
</feature>
<organism evidence="3 4">
    <name type="scientific">Sphingomonas kaistensis</name>
    <dbReference type="NCBI Taxonomy" id="298708"/>
    <lineage>
        <taxon>Bacteria</taxon>
        <taxon>Pseudomonadati</taxon>
        <taxon>Pseudomonadota</taxon>
        <taxon>Alphaproteobacteria</taxon>
        <taxon>Sphingomonadales</taxon>
        <taxon>Sphingomonadaceae</taxon>
        <taxon>Sphingomonas</taxon>
    </lineage>
</organism>
<protein>
    <recommendedName>
        <fullName evidence="2">Excalibur calcium-binding domain-containing protein</fullName>
    </recommendedName>
</protein>
<dbReference type="InterPro" id="IPR008613">
    <property type="entry name" value="Excalibur_Ca-bd_domain"/>
</dbReference>
<keyword evidence="4" id="KW-1185">Reference proteome</keyword>
<evidence type="ECO:0000313" key="3">
    <source>
        <dbReference type="EMBL" id="NJC05064.1"/>
    </source>
</evidence>
<proteinExistence type="predicted"/>
<dbReference type="RefSeq" id="WP_168067805.1">
    <property type="nucleotide sequence ID" value="NZ_JAATJC010000001.1"/>
</dbReference>
<dbReference type="Proteomes" id="UP000558192">
    <property type="component" value="Unassembled WGS sequence"/>
</dbReference>
<keyword evidence="1" id="KW-0732">Signal</keyword>
<evidence type="ECO:0000259" key="2">
    <source>
        <dbReference type="SMART" id="SM00894"/>
    </source>
</evidence>